<dbReference type="STRING" id="1246637.MTBBW1_460018"/>
<dbReference type="Proteomes" id="UP000191931">
    <property type="component" value="Unassembled WGS sequence"/>
</dbReference>
<dbReference type="CDD" id="cd00093">
    <property type="entry name" value="HTH_XRE"/>
    <property type="match status" value="1"/>
</dbReference>
<name>A0A1W1HHL1_9BACT</name>
<dbReference type="Pfam" id="PF01381">
    <property type="entry name" value="HTH_3"/>
    <property type="match status" value="1"/>
</dbReference>
<dbReference type="SMART" id="SM00530">
    <property type="entry name" value="HTH_XRE"/>
    <property type="match status" value="1"/>
</dbReference>
<dbReference type="Gene3D" id="1.10.260.40">
    <property type="entry name" value="lambda repressor-like DNA-binding domains"/>
    <property type="match status" value="1"/>
</dbReference>
<dbReference type="PROSITE" id="PS50943">
    <property type="entry name" value="HTH_CROC1"/>
    <property type="match status" value="1"/>
</dbReference>
<proteinExistence type="predicted"/>
<dbReference type="InterPro" id="IPR001387">
    <property type="entry name" value="Cro/C1-type_HTH"/>
</dbReference>
<evidence type="ECO:0000313" key="3">
    <source>
        <dbReference type="Proteomes" id="UP000191931"/>
    </source>
</evidence>
<protein>
    <recommendedName>
        <fullName evidence="1">HTH cro/C1-type domain-containing protein</fullName>
    </recommendedName>
</protein>
<accession>A0A1W1HHL1</accession>
<sequence>MTTSSKINNPKELGQYLLEERKRLKLTQKEISEYTDVGRKFVLELEKGKPTAQIGKIFELLNGLGLELHLIKRGEADSWKP</sequence>
<dbReference type="EMBL" id="FWEV01000288">
    <property type="protein sequence ID" value="SLM31862.1"/>
    <property type="molecule type" value="Genomic_DNA"/>
</dbReference>
<evidence type="ECO:0000313" key="2">
    <source>
        <dbReference type="EMBL" id="SLM31862.1"/>
    </source>
</evidence>
<organism evidence="2 3">
    <name type="scientific">Desulfamplus magnetovallimortis</name>
    <dbReference type="NCBI Taxonomy" id="1246637"/>
    <lineage>
        <taxon>Bacteria</taxon>
        <taxon>Pseudomonadati</taxon>
        <taxon>Thermodesulfobacteriota</taxon>
        <taxon>Desulfobacteria</taxon>
        <taxon>Desulfobacterales</taxon>
        <taxon>Desulfobacteraceae</taxon>
        <taxon>Desulfamplus</taxon>
    </lineage>
</organism>
<keyword evidence="3" id="KW-1185">Reference proteome</keyword>
<feature type="domain" description="HTH cro/C1-type" evidence="1">
    <location>
        <begin position="17"/>
        <end position="71"/>
    </location>
</feature>
<gene>
    <name evidence="2" type="ORF">MTBBW1_460018</name>
</gene>
<dbReference type="InterPro" id="IPR010982">
    <property type="entry name" value="Lambda_DNA-bd_dom_sf"/>
</dbReference>
<evidence type="ECO:0000259" key="1">
    <source>
        <dbReference type="PROSITE" id="PS50943"/>
    </source>
</evidence>
<dbReference type="SUPFAM" id="SSF47413">
    <property type="entry name" value="lambda repressor-like DNA-binding domains"/>
    <property type="match status" value="1"/>
</dbReference>
<dbReference type="AlphaFoldDB" id="A0A1W1HHL1"/>
<reference evidence="2 3" key="1">
    <citation type="submission" date="2017-03" db="EMBL/GenBank/DDBJ databases">
        <authorList>
            <person name="Afonso C.L."/>
            <person name="Miller P.J."/>
            <person name="Scott M.A."/>
            <person name="Spackman E."/>
            <person name="Goraichik I."/>
            <person name="Dimitrov K.M."/>
            <person name="Suarez D.L."/>
            <person name="Swayne D.E."/>
        </authorList>
    </citation>
    <scope>NUCLEOTIDE SEQUENCE [LARGE SCALE GENOMIC DNA]</scope>
    <source>
        <strain evidence="2">PRJEB14757</strain>
    </source>
</reference>
<dbReference type="GO" id="GO:0003677">
    <property type="term" value="F:DNA binding"/>
    <property type="evidence" value="ECO:0007669"/>
    <property type="project" value="InterPro"/>
</dbReference>
<dbReference type="RefSeq" id="WP_186441129.1">
    <property type="nucleotide sequence ID" value="NZ_LT828542.1"/>
</dbReference>